<reference evidence="3" key="1">
    <citation type="submission" date="2018-03" db="EMBL/GenBank/DDBJ databases">
        <authorList>
            <person name="Batty M. E."/>
            <person name="Batty M E."/>
        </authorList>
    </citation>
    <scope>NUCLEOTIDE SEQUENCE [LARGE SCALE GENOMIC DNA]</scope>
</reference>
<proteinExistence type="predicted"/>
<evidence type="ECO:0000256" key="1">
    <source>
        <dbReference type="SAM" id="MobiDB-lite"/>
    </source>
</evidence>
<name>A0A2U3R983_ORITS</name>
<dbReference type="EMBL" id="LS398550">
    <property type="protein sequence ID" value="SPR09779.1"/>
    <property type="molecule type" value="Genomic_DNA"/>
</dbReference>
<accession>A0A2U3R983</accession>
<sequence length="723" mass="83937">MPYGEQDNLYTFNQYLDNKDNLGIKSLESHLRSKEFLSKIFQYSERCIYSNEDFDEFIRKLDLDNLEKLLYPARIIEASNIISMLCHSMHCRINLDVLADTLKVLTSNINTLEVLYNLNIPFSTFLTKLHHAVYKTPDCLKMIFEFFELKLEKLPKPTYEEICKIKEYFLSFCKKFSQKFHRITNSNIVKVKEFFKEEEYHNSQEIDDVDNNIINQTIIKQNLFNLYISNKDNLGTKLLENRLSVKIFLSEIFQQAWAGTYSNKDFDEFISKLDLDNLEKLLYPARIIEACRITSMLLKCNRFNICVLEKTLKEFTLNINTLEVLYTLNIPFSTFFSKLHHIGSKAPDFLYKIFKILDIMIKVHKNAEERLISFYALELTLASVKDKCQKDRENIINRLLEKYSNSQEQNNLTINNHQSQTIDGQREDDDIETNSNEINTHSDSQELAANISNSELTTNEILNRALAIDDNDIKEIELDLNNDITHQFENQSQTTDKYLENDREDILYQSMKAIDGTTSSSSNSICITSYQIMPSVEEVAQQPMQDDIQNSSDEINTHSDGQELTANMSNSELTTDEIFNRMLDIDDDDNIKEIVLKLNNYIANQSENQSQPIESYQENNIENLQIIRETHTEEVMQSVKKRKSCYDEHEDLYTRKRQCNNPELNSNHSTEVALNEPADSINVDCYTFGTISHLAGESICILSSDTERFIITGTAGYSASILE</sequence>
<feature type="compositionally biased region" description="Polar residues" evidence="1">
    <location>
        <begin position="410"/>
        <end position="423"/>
    </location>
</feature>
<dbReference type="RefSeq" id="WP_045915772.1">
    <property type="nucleotide sequence ID" value="NZ_LS398550.1"/>
</dbReference>
<evidence type="ECO:0000313" key="2">
    <source>
        <dbReference type="EMBL" id="SPR09779.1"/>
    </source>
</evidence>
<gene>
    <name evidence="2" type="ORF">KATO_01552</name>
</gene>
<feature type="region of interest" description="Disordered" evidence="1">
    <location>
        <begin position="410"/>
        <end position="441"/>
    </location>
</feature>
<evidence type="ECO:0000313" key="3">
    <source>
        <dbReference type="Proteomes" id="UP000244992"/>
    </source>
</evidence>
<dbReference type="AlphaFoldDB" id="A0A2U3R983"/>
<protein>
    <submittedName>
        <fullName evidence="2">Repeat-containing protein D</fullName>
    </submittedName>
</protein>
<dbReference type="Proteomes" id="UP000244992">
    <property type="component" value="Chromosome I"/>
</dbReference>
<organism evidence="2 3">
    <name type="scientific">Orientia tsutsugamushi</name>
    <name type="common">Rickettsia tsutsugamushi</name>
    <dbReference type="NCBI Taxonomy" id="784"/>
    <lineage>
        <taxon>Bacteria</taxon>
        <taxon>Pseudomonadati</taxon>
        <taxon>Pseudomonadota</taxon>
        <taxon>Alphaproteobacteria</taxon>
        <taxon>Rickettsiales</taxon>
        <taxon>Rickettsiaceae</taxon>
        <taxon>Rickettsieae</taxon>
        <taxon>Orientia</taxon>
    </lineage>
</organism>